<feature type="compositionally biased region" description="Low complexity" evidence="5">
    <location>
        <begin position="196"/>
        <end position="208"/>
    </location>
</feature>
<dbReference type="GO" id="GO:0008270">
    <property type="term" value="F:zinc ion binding"/>
    <property type="evidence" value="ECO:0007669"/>
    <property type="project" value="InterPro"/>
</dbReference>
<dbReference type="Proteomes" id="UP001275084">
    <property type="component" value="Unassembled WGS sequence"/>
</dbReference>
<feature type="region of interest" description="Disordered" evidence="5">
    <location>
        <begin position="127"/>
        <end position="149"/>
    </location>
</feature>
<evidence type="ECO:0000259" key="6">
    <source>
        <dbReference type="PROSITE" id="PS50048"/>
    </source>
</evidence>
<reference evidence="7" key="2">
    <citation type="submission" date="2023-06" db="EMBL/GenBank/DDBJ databases">
        <authorList>
            <consortium name="Lawrence Berkeley National Laboratory"/>
            <person name="Haridas S."/>
            <person name="Hensen N."/>
            <person name="Bonometti L."/>
            <person name="Westerberg I."/>
            <person name="Brannstrom I.O."/>
            <person name="Guillou S."/>
            <person name="Cros-Aarteil S."/>
            <person name="Calhoun S."/>
            <person name="Kuo A."/>
            <person name="Mondo S."/>
            <person name="Pangilinan J."/>
            <person name="Riley R."/>
            <person name="Labutti K."/>
            <person name="Andreopoulos B."/>
            <person name="Lipzen A."/>
            <person name="Chen C."/>
            <person name="Yanf M."/>
            <person name="Daum C."/>
            <person name="Ng V."/>
            <person name="Clum A."/>
            <person name="Steindorff A."/>
            <person name="Ohm R."/>
            <person name="Martin F."/>
            <person name="Silar P."/>
            <person name="Natvig D."/>
            <person name="Lalanne C."/>
            <person name="Gautier V."/>
            <person name="Ament-Velasquez S.L."/>
            <person name="Kruys A."/>
            <person name="Hutchinson M.I."/>
            <person name="Powell A.J."/>
            <person name="Barry K."/>
            <person name="Miller A.N."/>
            <person name="Grigoriev I.V."/>
            <person name="Debuchy R."/>
            <person name="Gladieux P."/>
            <person name="Thoren M.H."/>
            <person name="Johannesson H."/>
        </authorList>
    </citation>
    <scope>NUCLEOTIDE SEQUENCE</scope>
    <source>
        <strain evidence="7">CBS 955.72</strain>
    </source>
</reference>
<evidence type="ECO:0000256" key="4">
    <source>
        <dbReference type="ARBA" id="ARBA00023242"/>
    </source>
</evidence>
<keyword evidence="4" id="KW-0539">Nucleus</keyword>
<dbReference type="GO" id="GO:0003677">
    <property type="term" value="F:DNA binding"/>
    <property type="evidence" value="ECO:0007669"/>
    <property type="project" value="UniProtKB-KW"/>
</dbReference>
<keyword evidence="1" id="KW-0805">Transcription regulation</keyword>
<dbReference type="Gene3D" id="4.10.240.10">
    <property type="entry name" value="Zn(2)-C6 fungal-type DNA-binding domain"/>
    <property type="match status" value="1"/>
</dbReference>
<dbReference type="InterPro" id="IPR051127">
    <property type="entry name" value="Fungal_SecMet_Regulators"/>
</dbReference>
<dbReference type="PANTHER" id="PTHR47424">
    <property type="entry name" value="REGULATORY PROTEIN GAL4"/>
    <property type="match status" value="1"/>
</dbReference>
<keyword evidence="3" id="KW-0804">Transcription</keyword>
<keyword evidence="8" id="KW-1185">Reference proteome</keyword>
<evidence type="ECO:0000256" key="5">
    <source>
        <dbReference type="SAM" id="MobiDB-lite"/>
    </source>
</evidence>
<dbReference type="Pfam" id="PF00172">
    <property type="entry name" value="Zn_clus"/>
    <property type="match status" value="1"/>
</dbReference>
<dbReference type="InterPro" id="IPR036864">
    <property type="entry name" value="Zn2-C6_fun-type_DNA-bd_sf"/>
</dbReference>
<comment type="caution">
    <text evidence="7">The sequence shown here is derived from an EMBL/GenBank/DDBJ whole genome shotgun (WGS) entry which is preliminary data.</text>
</comment>
<dbReference type="PANTHER" id="PTHR47424:SF3">
    <property type="entry name" value="REGULATORY PROTEIN GAL4"/>
    <property type="match status" value="1"/>
</dbReference>
<organism evidence="7 8">
    <name type="scientific">Lasiosphaeria hispida</name>
    <dbReference type="NCBI Taxonomy" id="260671"/>
    <lineage>
        <taxon>Eukaryota</taxon>
        <taxon>Fungi</taxon>
        <taxon>Dikarya</taxon>
        <taxon>Ascomycota</taxon>
        <taxon>Pezizomycotina</taxon>
        <taxon>Sordariomycetes</taxon>
        <taxon>Sordariomycetidae</taxon>
        <taxon>Sordariales</taxon>
        <taxon>Lasiosphaeriaceae</taxon>
        <taxon>Lasiosphaeria</taxon>
    </lineage>
</organism>
<dbReference type="PROSITE" id="PS50048">
    <property type="entry name" value="ZN2_CY6_FUNGAL_2"/>
    <property type="match status" value="1"/>
</dbReference>
<keyword evidence="2" id="KW-0238">DNA-binding</keyword>
<protein>
    <recommendedName>
        <fullName evidence="6">Zn(2)-C6 fungal-type domain-containing protein</fullName>
    </recommendedName>
</protein>
<dbReference type="SMART" id="SM00066">
    <property type="entry name" value="GAL4"/>
    <property type="match status" value="1"/>
</dbReference>
<dbReference type="InterPro" id="IPR001138">
    <property type="entry name" value="Zn2Cys6_DnaBD"/>
</dbReference>
<gene>
    <name evidence="7" type="ORF">B0T25DRAFT_351437</name>
</gene>
<dbReference type="SUPFAM" id="SSF57701">
    <property type="entry name" value="Zn2/Cys6 DNA-binding domain"/>
    <property type="match status" value="1"/>
</dbReference>
<dbReference type="PROSITE" id="PS00463">
    <property type="entry name" value="ZN2_CY6_FUNGAL_1"/>
    <property type="match status" value="1"/>
</dbReference>
<feature type="compositionally biased region" description="Polar residues" evidence="5">
    <location>
        <begin position="209"/>
        <end position="218"/>
    </location>
</feature>
<feature type="region of interest" description="Disordered" evidence="5">
    <location>
        <begin position="192"/>
        <end position="218"/>
    </location>
</feature>
<dbReference type="CDD" id="cd00067">
    <property type="entry name" value="GAL4"/>
    <property type="match status" value="1"/>
</dbReference>
<evidence type="ECO:0000256" key="2">
    <source>
        <dbReference type="ARBA" id="ARBA00023125"/>
    </source>
</evidence>
<evidence type="ECO:0000256" key="3">
    <source>
        <dbReference type="ARBA" id="ARBA00023163"/>
    </source>
</evidence>
<dbReference type="GO" id="GO:0000981">
    <property type="term" value="F:DNA-binding transcription factor activity, RNA polymerase II-specific"/>
    <property type="evidence" value="ECO:0007669"/>
    <property type="project" value="InterPro"/>
</dbReference>
<name>A0AAJ0H6U7_9PEZI</name>
<accession>A0AAJ0H6U7</accession>
<proteinExistence type="predicted"/>
<dbReference type="AlphaFoldDB" id="A0AAJ0H6U7"/>
<reference evidence="7" key="1">
    <citation type="journal article" date="2023" name="Mol. Phylogenet. Evol.">
        <title>Genome-scale phylogeny and comparative genomics of the fungal order Sordariales.</title>
        <authorList>
            <person name="Hensen N."/>
            <person name="Bonometti L."/>
            <person name="Westerberg I."/>
            <person name="Brannstrom I.O."/>
            <person name="Guillou S."/>
            <person name="Cros-Aarteil S."/>
            <person name="Calhoun S."/>
            <person name="Haridas S."/>
            <person name="Kuo A."/>
            <person name="Mondo S."/>
            <person name="Pangilinan J."/>
            <person name="Riley R."/>
            <person name="LaButti K."/>
            <person name="Andreopoulos B."/>
            <person name="Lipzen A."/>
            <person name="Chen C."/>
            <person name="Yan M."/>
            <person name="Daum C."/>
            <person name="Ng V."/>
            <person name="Clum A."/>
            <person name="Steindorff A."/>
            <person name="Ohm R.A."/>
            <person name="Martin F."/>
            <person name="Silar P."/>
            <person name="Natvig D.O."/>
            <person name="Lalanne C."/>
            <person name="Gautier V."/>
            <person name="Ament-Velasquez S.L."/>
            <person name="Kruys A."/>
            <person name="Hutchinson M.I."/>
            <person name="Powell A.J."/>
            <person name="Barry K."/>
            <person name="Miller A.N."/>
            <person name="Grigoriev I.V."/>
            <person name="Debuchy R."/>
            <person name="Gladieux P."/>
            <person name="Hiltunen Thoren M."/>
            <person name="Johannesson H."/>
        </authorList>
    </citation>
    <scope>NUCLEOTIDE SEQUENCE</scope>
    <source>
        <strain evidence="7">CBS 955.72</strain>
    </source>
</reference>
<feature type="domain" description="Zn(2)-C6 fungal-type" evidence="6">
    <location>
        <begin position="16"/>
        <end position="46"/>
    </location>
</feature>
<evidence type="ECO:0000313" key="7">
    <source>
        <dbReference type="EMBL" id="KAK3341735.1"/>
    </source>
</evidence>
<dbReference type="EMBL" id="JAUIQD010000008">
    <property type="protein sequence ID" value="KAK3341735.1"/>
    <property type="molecule type" value="Genomic_DNA"/>
</dbReference>
<sequence length="456" mass="50272">MEPNSGSKADQPKRRACDECRGKKLACSKETDGCGRCKKEGIQCIYSAQKPMGRPRKRAHVEVEAEAEPEVKDHNEIALPPVVLPFDSTLGMELDLSFLDIDNQDINFVDFLDPNFNYSSMPYFFPDHSQDDPPPAMKKPATNTNPDQVWLMGDYLGDIDFSAPAQTPQPPSETHNQISREDIEAIMSAEIPDKMPSLSPGPSGSDGSQATPSEGNSPQPAVCGCLSGLYLALDSLQHLPTEIGAAMKTARYASKAAHDAIMCDVCGNSPLELNPKPPIAAFQTLMMLGALFPSLSHAYMRILEMVNDEAAKADLEHRKLEFKLEDYGGLWGPIRRSFASSAREKLTGTPMEPSLWRLVVRALLKIDVYGMHPEDHDLLPKSINIGCTMNEDHMGMKDIITMVEERSRLRHQHLDMALAAGLIVKPDDCDYAIGGDPPCMRIIDLAKKSMRDLIIP</sequence>
<evidence type="ECO:0000256" key="1">
    <source>
        <dbReference type="ARBA" id="ARBA00023015"/>
    </source>
</evidence>
<evidence type="ECO:0000313" key="8">
    <source>
        <dbReference type="Proteomes" id="UP001275084"/>
    </source>
</evidence>